<keyword evidence="3" id="KW-1185">Reference proteome</keyword>
<protein>
    <submittedName>
        <fullName evidence="2">Uncharacterized protein</fullName>
    </submittedName>
</protein>
<gene>
    <name evidence="2" type="ORF">SAMN04489732_1552</name>
</gene>
<sequence>MEVLATEYDPGVDDGASQRQSRVRERVPAEPVTQGERAAGGAGQAIPGDGADAAGGVTEYEESGGEAGRAVDIAAAAAQDAEA</sequence>
<organism evidence="2 3">
    <name type="scientific">Amycolatopsis saalfeldensis</name>
    <dbReference type="NCBI Taxonomy" id="394193"/>
    <lineage>
        <taxon>Bacteria</taxon>
        <taxon>Bacillati</taxon>
        <taxon>Actinomycetota</taxon>
        <taxon>Actinomycetes</taxon>
        <taxon>Pseudonocardiales</taxon>
        <taxon>Pseudonocardiaceae</taxon>
        <taxon>Amycolatopsis</taxon>
    </lineage>
</organism>
<dbReference type="EMBL" id="FOEF01000055">
    <property type="protein sequence ID" value="SEP54547.1"/>
    <property type="molecule type" value="Genomic_DNA"/>
</dbReference>
<name>A0A1H8YQV7_9PSEU</name>
<evidence type="ECO:0000313" key="2">
    <source>
        <dbReference type="EMBL" id="SEP54547.1"/>
    </source>
</evidence>
<reference evidence="2 3" key="1">
    <citation type="submission" date="2016-10" db="EMBL/GenBank/DDBJ databases">
        <authorList>
            <person name="de Groot N.N."/>
        </authorList>
    </citation>
    <scope>NUCLEOTIDE SEQUENCE [LARGE SCALE GENOMIC DNA]</scope>
    <source>
        <strain evidence="2 3">DSM 44993</strain>
    </source>
</reference>
<evidence type="ECO:0000256" key="1">
    <source>
        <dbReference type="SAM" id="MobiDB-lite"/>
    </source>
</evidence>
<dbReference type="Proteomes" id="UP000198582">
    <property type="component" value="Unassembled WGS sequence"/>
</dbReference>
<feature type="compositionally biased region" description="Low complexity" evidence="1">
    <location>
        <begin position="44"/>
        <end position="56"/>
    </location>
</feature>
<feature type="region of interest" description="Disordered" evidence="1">
    <location>
        <begin position="1"/>
        <end position="68"/>
    </location>
</feature>
<dbReference type="AlphaFoldDB" id="A0A1H8YQV7"/>
<proteinExistence type="predicted"/>
<accession>A0A1H8YQV7</accession>
<evidence type="ECO:0000313" key="3">
    <source>
        <dbReference type="Proteomes" id="UP000198582"/>
    </source>
</evidence>